<dbReference type="RefSeq" id="WP_089657605.1">
    <property type="nucleotide sequence ID" value="NZ_FNGH01000004.1"/>
</dbReference>
<dbReference type="GO" id="GO:0009927">
    <property type="term" value="F:histidine phosphotransfer kinase activity"/>
    <property type="evidence" value="ECO:0007669"/>
    <property type="project" value="TreeGrafter"/>
</dbReference>
<organism evidence="11 12">
    <name type="scientific">Franzmannia pantelleriensis</name>
    <dbReference type="NCBI Taxonomy" id="48727"/>
    <lineage>
        <taxon>Bacteria</taxon>
        <taxon>Pseudomonadati</taxon>
        <taxon>Pseudomonadota</taxon>
        <taxon>Gammaproteobacteria</taxon>
        <taxon>Oceanospirillales</taxon>
        <taxon>Halomonadaceae</taxon>
        <taxon>Franzmannia</taxon>
    </lineage>
</organism>
<dbReference type="InterPro" id="IPR036890">
    <property type="entry name" value="HATPase_C_sf"/>
</dbReference>
<evidence type="ECO:0000313" key="11">
    <source>
        <dbReference type="EMBL" id="SDL35776.1"/>
    </source>
</evidence>
<dbReference type="SMART" id="SM00388">
    <property type="entry name" value="HisKA"/>
    <property type="match status" value="1"/>
</dbReference>
<evidence type="ECO:0000256" key="8">
    <source>
        <dbReference type="SAM" id="MobiDB-lite"/>
    </source>
</evidence>
<dbReference type="InterPro" id="IPR003661">
    <property type="entry name" value="HisK_dim/P_dom"/>
</dbReference>
<dbReference type="Proteomes" id="UP000199107">
    <property type="component" value="Unassembled WGS sequence"/>
</dbReference>
<evidence type="ECO:0000256" key="3">
    <source>
        <dbReference type="ARBA" id="ARBA00022553"/>
    </source>
</evidence>
<dbReference type="Gene3D" id="3.40.50.2300">
    <property type="match status" value="1"/>
</dbReference>
<dbReference type="Pfam" id="PF00512">
    <property type="entry name" value="HisKA"/>
    <property type="match status" value="1"/>
</dbReference>
<dbReference type="CDD" id="cd00156">
    <property type="entry name" value="REC"/>
    <property type="match status" value="1"/>
</dbReference>
<name>A0A1G9JEY8_9GAMM</name>
<dbReference type="EMBL" id="FNGH01000004">
    <property type="protein sequence ID" value="SDL35776.1"/>
    <property type="molecule type" value="Genomic_DNA"/>
</dbReference>
<keyword evidence="3 6" id="KW-0597">Phosphoprotein</keyword>
<dbReference type="PRINTS" id="PR00344">
    <property type="entry name" value="BCTRLSENSOR"/>
</dbReference>
<evidence type="ECO:0000256" key="7">
    <source>
        <dbReference type="SAM" id="Coils"/>
    </source>
</evidence>
<reference evidence="12" key="1">
    <citation type="submission" date="2016-10" db="EMBL/GenBank/DDBJ databases">
        <authorList>
            <person name="Varghese N."/>
            <person name="Submissions S."/>
        </authorList>
    </citation>
    <scope>NUCLEOTIDE SEQUENCE [LARGE SCALE GENOMIC DNA]</scope>
    <source>
        <strain evidence="12">AAP</strain>
    </source>
</reference>
<dbReference type="EC" id="2.7.13.3" evidence="2"/>
<dbReference type="Gene3D" id="3.30.565.10">
    <property type="entry name" value="Histidine kinase-like ATPase, C-terminal domain"/>
    <property type="match status" value="1"/>
</dbReference>
<keyword evidence="5 11" id="KW-0418">Kinase</keyword>
<dbReference type="InterPro" id="IPR004358">
    <property type="entry name" value="Sig_transdc_His_kin-like_C"/>
</dbReference>
<comment type="catalytic activity">
    <reaction evidence="1">
        <text>ATP + protein L-histidine = ADP + protein N-phospho-L-histidine.</text>
        <dbReference type="EC" id="2.7.13.3"/>
    </reaction>
</comment>
<proteinExistence type="predicted"/>
<dbReference type="SMART" id="SM00387">
    <property type="entry name" value="HATPase_c"/>
    <property type="match status" value="1"/>
</dbReference>
<evidence type="ECO:0000256" key="6">
    <source>
        <dbReference type="PROSITE-ProRule" id="PRU00169"/>
    </source>
</evidence>
<feature type="region of interest" description="Disordered" evidence="8">
    <location>
        <begin position="1"/>
        <end position="33"/>
    </location>
</feature>
<dbReference type="SUPFAM" id="SSF55874">
    <property type="entry name" value="ATPase domain of HSP90 chaperone/DNA topoisomerase II/histidine kinase"/>
    <property type="match status" value="1"/>
</dbReference>
<keyword evidence="12" id="KW-1185">Reference proteome</keyword>
<dbReference type="AlphaFoldDB" id="A0A1G9JEY8"/>
<dbReference type="GO" id="GO:0005886">
    <property type="term" value="C:plasma membrane"/>
    <property type="evidence" value="ECO:0007669"/>
    <property type="project" value="TreeGrafter"/>
</dbReference>
<evidence type="ECO:0000313" key="12">
    <source>
        <dbReference type="Proteomes" id="UP000199107"/>
    </source>
</evidence>
<dbReference type="CDD" id="cd00082">
    <property type="entry name" value="HisKA"/>
    <property type="match status" value="1"/>
</dbReference>
<evidence type="ECO:0000259" key="9">
    <source>
        <dbReference type="PROSITE" id="PS50109"/>
    </source>
</evidence>
<protein>
    <recommendedName>
        <fullName evidence="2">histidine kinase</fullName>
        <ecNumber evidence="2">2.7.13.3</ecNumber>
    </recommendedName>
</protein>
<dbReference type="PROSITE" id="PS50110">
    <property type="entry name" value="RESPONSE_REGULATORY"/>
    <property type="match status" value="1"/>
</dbReference>
<gene>
    <name evidence="11" type="ORF">SAMN05192555_10412</name>
</gene>
<sequence length="504" mass="53517">MACTSTRPSPGLCLGAPGPAEPDAASPASANEQALAEENARLRKVCAALIERVESSGVAGGAPYAAFEHAVLLAEQVRERTETLHRTLDELSQVNAELGSVNAKLREEITVRGETERRLRDAKAEAEAANLSKTKFLAAVSHDLLQPLNAARLFTTALGDQLEDPALPAESRRLVGHIGRSLKDVETLLGTLVDISRLDAGVLKPDVAPFAATELLDALADEYRQVAAARGLTLRYVAPSAVIDSDLALLARVVRNLLSNAIRYTQRGSILLGCRRRPEGLEIVVADTGSGIEDAQRDEIFLEFRRGQAGQQQSDRGLGLGLAIVDRISGMLGHRLALASTPGRGSRFSILVPYGQRPTPASNGASEALPGVAPLAGARIWVIDNDPAICEGMQALLAGWGCDVATGHSLAALTRSGALASGADALIVDYHLDEHQPDGFEVAAMLQRRFPRLPVVVITANHDATLKALARERGYRCLLKPLKPLRLKMALLQCVSTAPSDASG</sequence>
<dbReference type="PANTHER" id="PTHR43047:SF9">
    <property type="entry name" value="HISTIDINE KINASE"/>
    <property type="match status" value="1"/>
</dbReference>
<evidence type="ECO:0000256" key="1">
    <source>
        <dbReference type="ARBA" id="ARBA00000085"/>
    </source>
</evidence>
<dbReference type="InterPro" id="IPR011006">
    <property type="entry name" value="CheY-like_superfamily"/>
</dbReference>
<evidence type="ECO:0000259" key="10">
    <source>
        <dbReference type="PROSITE" id="PS50110"/>
    </source>
</evidence>
<keyword evidence="4" id="KW-0808">Transferase</keyword>
<dbReference type="SUPFAM" id="SSF47384">
    <property type="entry name" value="Homodimeric domain of signal transducing histidine kinase"/>
    <property type="match status" value="1"/>
</dbReference>
<dbReference type="InterPro" id="IPR005467">
    <property type="entry name" value="His_kinase_dom"/>
</dbReference>
<dbReference type="InterPro" id="IPR003594">
    <property type="entry name" value="HATPase_dom"/>
</dbReference>
<feature type="modified residue" description="4-aspartylphosphate" evidence="6">
    <location>
        <position position="429"/>
    </location>
</feature>
<dbReference type="PROSITE" id="PS50109">
    <property type="entry name" value="HIS_KIN"/>
    <property type="match status" value="1"/>
</dbReference>
<dbReference type="InterPro" id="IPR036097">
    <property type="entry name" value="HisK_dim/P_sf"/>
</dbReference>
<keyword evidence="7" id="KW-0175">Coiled coil</keyword>
<feature type="compositionally biased region" description="Low complexity" evidence="8">
    <location>
        <begin position="15"/>
        <end position="30"/>
    </location>
</feature>
<feature type="domain" description="Histidine kinase" evidence="9">
    <location>
        <begin position="139"/>
        <end position="356"/>
    </location>
</feature>
<dbReference type="FunFam" id="3.30.565.10:FF:000049">
    <property type="entry name" value="Two-component sensor histidine kinase"/>
    <property type="match status" value="1"/>
</dbReference>
<dbReference type="Pfam" id="PF00072">
    <property type="entry name" value="Response_reg"/>
    <property type="match status" value="1"/>
</dbReference>
<dbReference type="Pfam" id="PF02518">
    <property type="entry name" value="HATPase_c"/>
    <property type="match status" value="1"/>
</dbReference>
<dbReference type="SMART" id="SM00448">
    <property type="entry name" value="REC"/>
    <property type="match status" value="1"/>
</dbReference>
<evidence type="ECO:0000256" key="2">
    <source>
        <dbReference type="ARBA" id="ARBA00012438"/>
    </source>
</evidence>
<feature type="coiled-coil region" evidence="7">
    <location>
        <begin position="88"/>
        <end position="132"/>
    </location>
</feature>
<evidence type="ECO:0000256" key="5">
    <source>
        <dbReference type="ARBA" id="ARBA00022777"/>
    </source>
</evidence>
<accession>A0A1G9JEY8</accession>
<dbReference type="NCBIfam" id="NF041832">
    <property type="entry name" value="near_NosP_CTERM"/>
    <property type="match status" value="1"/>
</dbReference>
<dbReference type="GO" id="GO:0000155">
    <property type="term" value="F:phosphorelay sensor kinase activity"/>
    <property type="evidence" value="ECO:0007669"/>
    <property type="project" value="InterPro"/>
</dbReference>
<dbReference type="SUPFAM" id="SSF52172">
    <property type="entry name" value="CheY-like"/>
    <property type="match status" value="1"/>
</dbReference>
<dbReference type="PANTHER" id="PTHR43047">
    <property type="entry name" value="TWO-COMPONENT HISTIDINE PROTEIN KINASE"/>
    <property type="match status" value="1"/>
</dbReference>
<dbReference type="STRING" id="48727.SAMN05192555_10412"/>
<dbReference type="InterPro" id="IPR001789">
    <property type="entry name" value="Sig_transdc_resp-reg_receiver"/>
</dbReference>
<feature type="domain" description="Response regulatory" evidence="10">
    <location>
        <begin position="379"/>
        <end position="495"/>
    </location>
</feature>
<evidence type="ECO:0000256" key="4">
    <source>
        <dbReference type="ARBA" id="ARBA00022679"/>
    </source>
</evidence>
<dbReference type="OrthoDB" id="9764438at2"/>
<dbReference type="Gene3D" id="1.10.287.130">
    <property type="match status" value="1"/>
</dbReference>